<comment type="caution">
    <text evidence="3">The sequence shown here is derived from an EMBL/GenBank/DDBJ whole genome shotgun (WGS) entry which is preliminary data.</text>
</comment>
<proteinExistence type="predicted"/>
<gene>
    <name evidence="3" type="ORF">HanXRQr2_Chr02g0070411</name>
</gene>
<accession>A0A9K3JNB3</accession>
<feature type="signal peptide" evidence="1">
    <location>
        <begin position="1"/>
        <end position="24"/>
    </location>
</feature>
<dbReference type="EMBL" id="MNCJ02000317">
    <property type="protein sequence ID" value="KAF5818816.1"/>
    <property type="molecule type" value="Genomic_DNA"/>
</dbReference>
<dbReference type="GO" id="GO:0003700">
    <property type="term" value="F:DNA-binding transcription factor activity"/>
    <property type="evidence" value="ECO:0007669"/>
    <property type="project" value="InterPro"/>
</dbReference>
<evidence type="ECO:0000313" key="4">
    <source>
        <dbReference type="Proteomes" id="UP000215914"/>
    </source>
</evidence>
<keyword evidence="1" id="KW-0732">Signal</keyword>
<dbReference type="PANTHER" id="PTHR32002:SF49">
    <property type="entry name" value="BILE ACID:SODIUM SYMPORTER_ARSENICAL RESISTANCE PROTEIN ACR3-RELATED"/>
    <property type="match status" value="1"/>
</dbReference>
<dbReference type="AlphaFoldDB" id="A0A9K3JNB3"/>
<evidence type="ECO:0000259" key="2">
    <source>
        <dbReference type="Pfam" id="PF22922"/>
    </source>
</evidence>
<name>A0A9K3JNB3_HELAN</name>
<reference evidence="3" key="2">
    <citation type="submission" date="2020-06" db="EMBL/GenBank/DDBJ databases">
        <title>Helianthus annuus Genome sequencing and assembly Release 2.</title>
        <authorList>
            <person name="Gouzy J."/>
            <person name="Langlade N."/>
            <person name="Munos S."/>
        </authorList>
    </citation>
    <scope>NUCLEOTIDE SEQUENCE</scope>
    <source>
        <tissue evidence="3">Leaves</tissue>
    </source>
</reference>
<dbReference type="Proteomes" id="UP000215914">
    <property type="component" value="Unassembled WGS sequence"/>
</dbReference>
<sequence>MIFFILCSTVRNLMLSILKQTINGLEVTKDETEEALKVVFESHNLALAQVWIPYEDEYSVPFSYSLEDTQTKRLLAIKLIGYLYAIKKNDRNDFEPYFRLGDVTSRVIGEELAMETVQDYESCFISVLRSDMLVYWEEPDWFDETSAFAICLRSDNTGDLIYVLEFIWTKQSNYVILLEAVLLTLKRCLPRFKFASGAEIGDELEVHNKDDGTEFMIFQRKRSMVVDDIAHSEWICKTTPNVLPREVIEKQFGKTMKEAAENLNGWDYGLLSPPCALAICLRSNDTGDFSYAFEFIWTQHSNEVIFLENILLTLKRCFLRFKFASGAELGDELDAILVESSTNDEDNEIGVFQEKRSSPMPKAPEKGKKPMVVDPIAPLKLKYKTTPTDVTLEDIGKHYGKTQNEAAKILESNQ</sequence>
<feature type="domain" description="NLP1-9 GAF" evidence="2">
    <location>
        <begin position="30"/>
        <end position="191"/>
    </location>
</feature>
<dbReference type="InterPro" id="IPR055081">
    <property type="entry name" value="NLP1-9_GAF"/>
</dbReference>
<dbReference type="InterPro" id="IPR045012">
    <property type="entry name" value="NLP"/>
</dbReference>
<feature type="chain" id="PRO_5039934557" description="NLP1-9 GAF domain-containing protein" evidence="1">
    <location>
        <begin position="25"/>
        <end position="414"/>
    </location>
</feature>
<evidence type="ECO:0000256" key="1">
    <source>
        <dbReference type="SAM" id="SignalP"/>
    </source>
</evidence>
<dbReference type="Pfam" id="PF22922">
    <property type="entry name" value="GAF_NLP"/>
    <property type="match status" value="1"/>
</dbReference>
<organism evidence="3 4">
    <name type="scientific">Helianthus annuus</name>
    <name type="common">Common sunflower</name>
    <dbReference type="NCBI Taxonomy" id="4232"/>
    <lineage>
        <taxon>Eukaryota</taxon>
        <taxon>Viridiplantae</taxon>
        <taxon>Streptophyta</taxon>
        <taxon>Embryophyta</taxon>
        <taxon>Tracheophyta</taxon>
        <taxon>Spermatophyta</taxon>
        <taxon>Magnoliopsida</taxon>
        <taxon>eudicotyledons</taxon>
        <taxon>Gunneridae</taxon>
        <taxon>Pentapetalae</taxon>
        <taxon>asterids</taxon>
        <taxon>campanulids</taxon>
        <taxon>Asterales</taxon>
        <taxon>Asteraceae</taxon>
        <taxon>Asteroideae</taxon>
        <taxon>Heliantheae alliance</taxon>
        <taxon>Heliantheae</taxon>
        <taxon>Helianthus</taxon>
    </lineage>
</organism>
<evidence type="ECO:0000313" key="3">
    <source>
        <dbReference type="EMBL" id="KAF5818816.1"/>
    </source>
</evidence>
<reference evidence="3" key="1">
    <citation type="journal article" date="2017" name="Nature">
        <title>The sunflower genome provides insights into oil metabolism, flowering and Asterid evolution.</title>
        <authorList>
            <person name="Badouin H."/>
            <person name="Gouzy J."/>
            <person name="Grassa C.J."/>
            <person name="Murat F."/>
            <person name="Staton S.E."/>
            <person name="Cottret L."/>
            <person name="Lelandais-Briere C."/>
            <person name="Owens G.L."/>
            <person name="Carrere S."/>
            <person name="Mayjonade B."/>
            <person name="Legrand L."/>
            <person name="Gill N."/>
            <person name="Kane N.C."/>
            <person name="Bowers J.E."/>
            <person name="Hubner S."/>
            <person name="Bellec A."/>
            <person name="Berard A."/>
            <person name="Berges H."/>
            <person name="Blanchet N."/>
            <person name="Boniface M.C."/>
            <person name="Brunel D."/>
            <person name="Catrice O."/>
            <person name="Chaidir N."/>
            <person name="Claudel C."/>
            <person name="Donnadieu C."/>
            <person name="Faraut T."/>
            <person name="Fievet G."/>
            <person name="Helmstetter N."/>
            <person name="King M."/>
            <person name="Knapp S.J."/>
            <person name="Lai Z."/>
            <person name="Le Paslier M.C."/>
            <person name="Lippi Y."/>
            <person name="Lorenzon L."/>
            <person name="Mandel J.R."/>
            <person name="Marage G."/>
            <person name="Marchand G."/>
            <person name="Marquand E."/>
            <person name="Bret-Mestries E."/>
            <person name="Morien E."/>
            <person name="Nambeesan S."/>
            <person name="Nguyen T."/>
            <person name="Pegot-Espagnet P."/>
            <person name="Pouilly N."/>
            <person name="Raftis F."/>
            <person name="Sallet E."/>
            <person name="Schiex T."/>
            <person name="Thomas J."/>
            <person name="Vandecasteele C."/>
            <person name="Vares D."/>
            <person name="Vear F."/>
            <person name="Vautrin S."/>
            <person name="Crespi M."/>
            <person name="Mangin B."/>
            <person name="Burke J.M."/>
            <person name="Salse J."/>
            <person name="Munos S."/>
            <person name="Vincourt P."/>
            <person name="Rieseberg L.H."/>
            <person name="Langlade N.B."/>
        </authorList>
    </citation>
    <scope>NUCLEOTIDE SEQUENCE</scope>
    <source>
        <tissue evidence="3">Leaves</tissue>
    </source>
</reference>
<protein>
    <recommendedName>
        <fullName evidence="2">NLP1-9 GAF domain-containing protein</fullName>
    </recommendedName>
</protein>
<keyword evidence="4" id="KW-1185">Reference proteome</keyword>
<dbReference type="PANTHER" id="PTHR32002">
    <property type="entry name" value="PROTEIN NLP8"/>
    <property type="match status" value="1"/>
</dbReference>
<dbReference type="Gramene" id="mRNA:HanXRQr2_Chr02g0070411">
    <property type="protein sequence ID" value="mRNA:HanXRQr2_Chr02g0070411"/>
    <property type="gene ID" value="HanXRQr2_Chr02g0070411"/>
</dbReference>